<dbReference type="InterPro" id="IPR027417">
    <property type="entry name" value="P-loop_NTPase"/>
</dbReference>
<evidence type="ECO:0000256" key="1">
    <source>
        <dbReference type="SAM" id="SignalP"/>
    </source>
</evidence>
<proteinExistence type="predicted"/>
<dbReference type="EMBL" id="CAJNNW010007745">
    <property type="protein sequence ID" value="CAE8649482.1"/>
    <property type="molecule type" value="Genomic_DNA"/>
</dbReference>
<evidence type="ECO:0000313" key="2">
    <source>
        <dbReference type="EMBL" id="CAE8649482.1"/>
    </source>
</evidence>
<feature type="signal peptide" evidence="1">
    <location>
        <begin position="1"/>
        <end position="19"/>
    </location>
</feature>
<organism evidence="2 3">
    <name type="scientific">Polarella glacialis</name>
    <name type="common">Dinoflagellate</name>
    <dbReference type="NCBI Taxonomy" id="89957"/>
    <lineage>
        <taxon>Eukaryota</taxon>
        <taxon>Sar</taxon>
        <taxon>Alveolata</taxon>
        <taxon>Dinophyceae</taxon>
        <taxon>Suessiales</taxon>
        <taxon>Suessiaceae</taxon>
        <taxon>Polarella</taxon>
    </lineage>
</organism>
<dbReference type="AlphaFoldDB" id="A0A813IEW4"/>
<comment type="caution">
    <text evidence="2">The sequence shown here is derived from an EMBL/GenBank/DDBJ whole genome shotgun (WGS) entry which is preliminary data.</text>
</comment>
<evidence type="ECO:0000313" key="3">
    <source>
        <dbReference type="Proteomes" id="UP000626109"/>
    </source>
</evidence>
<accession>A0A813IEW4</accession>
<dbReference type="Proteomes" id="UP000626109">
    <property type="component" value="Unassembled WGS sequence"/>
</dbReference>
<keyword evidence="1" id="KW-0732">Signal</keyword>
<sequence>MMFAALTCLILLTLGVAEGIPDDACVALSSEEAASTAGRLLQTRALQASLEQMELLPFTVHHSLATTNVEPTFWDQNAHCTDNRGYCVEAQPGKPVYFFLHVAKAAGGSFDFDVLENKRVLPPGSGYFTQEMCLMDMVHTSGYPGTIVSIFREPAAQVQSLYYHCSESDDSRRIHTENQQRPEFATIEAWLAHFAADPNADEFGCANPRNFITRLLTCQGTHPWFRMFGVNHELYHLAPDDASNLAEAKDHLEYLTTVGITDTYQASLCLIISKLGNPLPAGCNCEDPVAWAAFNPPVKEHGTTVKHGVKDLSQEALSLIAKLTDKDVVLYNIALARFNADIREAEVLHGVKILCPKP</sequence>
<feature type="chain" id="PRO_5032582658" evidence="1">
    <location>
        <begin position="20"/>
        <end position="358"/>
    </location>
</feature>
<reference evidence="2" key="1">
    <citation type="submission" date="2021-02" db="EMBL/GenBank/DDBJ databases">
        <authorList>
            <person name="Dougan E. K."/>
            <person name="Rhodes N."/>
            <person name="Thang M."/>
            <person name="Chan C."/>
        </authorList>
    </citation>
    <scope>NUCLEOTIDE SEQUENCE</scope>
</reference>
<dbReference type="Gene3D" id="3.40.50.300">
    <property type="entry name" value="P-loop containing nucleotide triphosphate hydrolases"/>
    <property type="match status" value="1"/>
</dbReference>
<gene>
    <name evidence="2" type="ORF">PGLA2088_LOCUS7459</name>
</gene>
<name>A0A813IEW4_POLGL</name>
<protein>
    <submittedName>
        <fullName evidence="2">Uncharacterized protein</fullName>
    </submittedName>
</protein>